<dbReference type="STRING" id="35608.A0A2U1NHR9"/>
<keyword evidence="2" id="KW-1185">Reference proteome</keyword>
<dbReference type="OrthoDB" id="1703733at2759"/>
<evidence type="ECO:0000313" key="2">
    <source>
        <dbReference type="Proteomes" id="UP000245207"/>
    </source>
</evidence>
<proteinExistence type="predicted"/>
<dbReference type="PANTHER" id="PTHR32278:SF135">
    <property type="entry name" value="F-BOX PROTEIN PP2-B12"/>
    <property type="match status" value="1"/>
</dbReference>
<keyword evidence="1" id="KW-0808">Transferase</keyword>
<keyword evidence="1" id="KW-0418">Kinase</keyword>
<dbReference type="GO" id="GO:0016301">
    <property type="term" value="F:kinase activity"/>
    <property type="evidence" value="ECO:0007669"/>
    <property type="project" value="UniProtKB-KW"/>
</dbReference>
<evidence type="ECO:0000313" key="1">
    <source>
        <dbReference type="EMBL" id="PWA73047.1"/>
    </source>
</evidence>
<dbReference type="Proteomes" id="UP000245207">
    <property type="component" value="Unassembled WGS sequence"/>
</dbReference>
<dbReference type="EMBL" id="PKPP01002798">
    <property type="protein sequence ID" value="PWA73047.1"/>
    <property type="molecule type" value="Genomic_DNA"/>
</dbReference>
<dbReference type="AlphaFoldDB" id="A0A2U1NHR9"/>
<accession>A0A2U1NHR9</accession>
<dbReference type="PANTHER" id="PTHR32278">
    <property type="entry name" value="F-BOX DOMAIN-CONTAINING PROTEIN"/>
    <property type="match status" value="1"/>
</dbReference>
<comment type="caution">
    <text evidence="1">The sequence shown here is derived from an EMBL/GenBank/DDBJ whole genome shotgun (WGS) entry which is preliminary data.</text>
</comment>
<sequence length="274" mass="31819">MQHEDIEGFKSLLISDEKDIDNDDDEYWEKKLPDGYQHYIEMSDKPLNHTTKKELYFLLCEGFLADNGHLWLSLCKSTGMICSMLSATDILTSRYKRVDTLPKSKNRFTEVAEVSNSSGGLSFTCQIQSHMFSPQYAYACYLVFKFENHDMRPNKSYMFRAYYELDDIQQDSCLVDLKHRTEMDIPTINPKYGSHDTSYIPRTEALSLRKCHIEHGLFCWAEQREDGLMDEVMVCKPLQGLEHHTTLNVKLLGDSDRLGGMIVEGVEFRPYLNF</sequence>
<dbReference type="InterPro" id="IPR025886">
    <property type="entry name" value="PP2-like"/>
</dbReference>
<organism evidence="1 2">
    <name type="scientific">Artemisia annua</name>
    <name type="common">Sweet wormwood</name>
    <dbReference type="NCBI Taxonomy" id="35608"/>
    <lineage>
        <taxon>Eukaryota</taxon>
        <taxon>Viridiplantae</taxon>
        <taxon>Streptophyta</taxon>
        <taxon>Embryophyta</taxon>
        <taxon>Tracheophyta</taxon>
        <taxon>Spermatophyta</taxon>
        <taxon>Magnoliopsida</taxon>
        <taxon>eudicotyledons</taxon>
        <taxon>Gunneridae</taxon>
        <taxon>Pentapetalae</taxon>
        <taxon>asterids</taxon>
        <taxon>campanulids</taxon>
        <taxon>Asterales</taxon>
        <taxon>Asteraceae</taxon>
        <taxon>Asteroideae</taxon>
        <taxon>Anthemideae</taxon>
        <taxon>Artemisiinae</taxon>
        <taxon>Artemisia</taxon>
    </lineage>
</organism>
<dbReference type="Pfam" id="PF14299">
    <property type="entry name" value="PP2"/>
    <property type="match status" value="1"/>
</dbReference>
<name>A0A2U1NHR9_ARTAN</name>
<gene>
    <name evidence="1" type="ORF">CTI12_AA264600</name>
</gene>
<reference evidence="1 2" key="1">
    <citation type="journal article" date="2018" name="Mol. Plant">
        <title>The genome of Artemisia annua provides insight into the evolution of Asteraceae family and artemisinin biosynthesis.</title>
        <authorList>
            <person name="Shen Q."/>
            <person name="Zhang L."/>
            <person name="Liao Z."/>
            <person name="Wang S."/>
            <person name="Yan T."/>
            <person name="Shi P."/>
            <person name="Liu M."/>
            <person name="Fu X."/>
            <person name="Pan Q."/>
            <person name="Wang Y."/>
            <person name="Lv Z."/>
            <person name="Lu X."/>
            <person name="Zhang F."/>
            <person name="Jiang W."/>
            <person name="Ma Y."/>
            <person name="Chen M."/>
            <person name="Hao X."/>
            <person name="Li L."/>
            <person name="Tang Y."/>
            <person name="Lv G."/>
            <person name="Zhou Y."/>
            <person name="Sun X."/>
            <person name="Brodelius P.E."/>
            <person name="Rose J.K.C."/>
            <person name="Tang K."/>
        </authorList>
    </citation>
    <scope>NUCLEOTIDE SEQUENCE [LARGE SCALE GENOMIC DNA]</scope>
    <source>
        <strain evidence="2">cv. Huhao1</strain>
        <tissue evidence="1">Leaf</tissue>
    </source>
</reference>
<protein>
    <submittedName>
        <fullName evidence="1">Protein kinase-like domain, Phloem protein 2-like protein</fullName>
    </submittedName>
</protein>